<comment type="similarity">
    <text evidence="7">Belongs to the binding-protein-dependent transport system permease family.</text>
</comment>
<keyword evidence="2 7" id="KW-0813">Transport</keyword>
<evidence type="ECO:0000313" key="10">
    <source>
        <dbReference type="Proteomes" id="UP000077355"/>
    </source>
</evidence>
<evidence type="ECO:0000256" key="4">
    <source>
        <dbReference type="ARBA" id="ARBA00022692"/>
    </source>
</evidence>
<evidence type="ECO:0000256" key="3">
    <source>
        <dbReference type="ARBA" id="ARBA00022475"/>
    </source>
</evidence>
<keyword evidence="6 7" id="KW-0472">Membrane</keyword>
<evidence type="ECO:0000256" key="1">
    <source>
        <dbReference type="ARBA" id="ARBA00004651"/>
    </source>
</evidence>
<keyword evidence="10" id="KW-1185">Reference proteome</keyword>
<dbReference type="CDD" id="cd06261">
    <property type="entry name" value="TM_PBP2"/>
    <property type="match status" value="1"/>
</dbReference>
<feature type="transmembrane region" description="Helical" evidence="7">
    <location>
        <begin position="93"/>
        <end position="112"/>
    </location>
</feature>
<dbReference type="InterPro" id="IPR000515">
    <property type="entry name" value="MetI-like"/>
</dbReference>
<evidence type="ECO:0000256" key="6">
    <source>
        <dbReference type="ARBA" id="ARBA00023136"/>
    </source>
</evidence>
<evidence type="ECO:0000313" key="9">
    <source>
        <dbReference type="EMBL" id="OAB41071.1"/>
    </source>
</evidence>
<feature type="transmembrane region" description="Helical" evidence="7">
    <location>
        <begin position="277"/>
        <end position="296"/>
    </location>
</feature>
<feature type="domain" description="ABC transmembrane type-1" evidence="8">
    <location>
        <begin position="89"/>
        <end position="296"/>
    </location>
</feature>
<feature type="transmembrane region" description="Helical" evidence="7">
    <location>
        <begin position="28"/>
        <end position="46"/>
    </location>
</feature>
<dbReference type="InterPro" id="IPR035906">
    <property type="entry name" value="MetI-like_sf"/>
</dbReference>
<dbReference type="GO" id="GO:0055085">
    <property type="term" value="P:transmembrane transport"/>
    <property type="evidence" value="ECO:0007669"/>
    <property type="project" value="InterPro"/>
</dbReference>
<gene>
    <name evidence="9" type="ORF">PBAT_21125</name>
</gene>
<accession>A0A168JTB1</accession>
<name>A0A168JTB1_9BACL</name>
<reference evidence="9 10" key="1">
    <citation type="submission" date="2016-03" db="EMBL/GenBank/DDBJ databases">
        <title>Draft genome sequence of Paenibacillus antarcticus CECT 5836.</title>
        <authorList>
            <person name="Shin S.-K."/>
            <person name="Yi H."/>
        </authorList>
    </citation>
    <scope>NUCLEOTIDE SEQUENCE [LARGE SCALE GENOMIC DNA]</scope>
    <source>
        <strain evidence="9 10">CECT 5836</strain>
    </source>
</reference>
<feature type="transmembrane region" description="Helical" evidence="7">
    <location>
        <begin position="124"/>
        <end position="144"/>
    </location>
</feature>
<dbReference type="EMBL" id="LVJI01000048">
    <property type="protein sequence ID" value="OAB41071.1"/>
    <property type="molecule type" value="Genomic_DNA"/>
</dbReference>
<dbReference type="AlphaFoldDB" id="A0A168JTB1"/>
<dbReference type="Proteomes" id="UP000077355">
    <property type="component" value="Unassembled WGS sequence"/>
</dbReference>
<dbReference type="Gene3D" id="1.10.3720.10">
    <property type="entry name" value="MetI-like"/>
    <property type="match status" value="1"/>
</dbReference>
<evidence type="ECO:0000259" key="8">
    <source>
        <dbReference type="PROSITE" id="PS50928"/>
    </source>
</evidence>
<protein>
    <submittedName>
        <fullName evidence="9">Sugar ABC transporter permease</fullName>
    </submittedName>
</protein>
<comment type="caution">
    <text evidence="9">The sequence shown here is derived from an EMBL/GenBank/DDBJ whole genome shotgun (WGS) entry which is preliminary data.</text>
</comment>
<sequence length="311" mass="34453">MNHEKGGPTVSNTSFASRKSWSDRIFDIFVYVIISFVVIVTTYPFLNVLAISFNDSIDSVRGGITIFPREFTLDNYIKIFTFSGLITGFKISALRTIIGTILGLISASMLAFAISRVEFQARKWISTFLALTMYISGGLIPTYILMRDLGLMNSFAVYVLPGVVSAFNVFVVRSFIDSIPYALQESAKLDGANDFTIYWRIILPLAKPALATIALFLAVGQWNAWFDTYLYNGSNEALTTLQYELMKVLQSTTSGNGGDYRSNIPSNATNQVSPESIKMAITIVVTVPILIVYPFLQKYFVKGMTLGAVKS</sequence>
<keyword evidence="5 7" id="KW-1133">Transmembrane helix</keyword>
<dbReference type="PROSITE" id="PS50928">
    <property type="entry name" value="ABC_TM1"/>
    <property type="match status" value="1"/>
</dbReference>
<dbReference type="PANTHER" id="PTHR43744:SF9">
    <property type="entry name" value="POLYGALACTURONAN_RHAMNOGALACTURONAN TRANSPORT SYSTEM PERMEASE PROTEIN YTCP"/>
    <property type="match status" value="1"/>
</dbReference>
<proteinExistence type="inferred from homology"/>
<keyword evidence="4 7" id="KW-0812">Transmembrane</keyword>
<feature type="transmembrane region" description="Helical" evidence="7">
    <location>
        <begin position="197"/>
        <end position="219"/>
    </location>
</feature>
<dbReference type="Pfam" id="PF00528">
    <property type="entry name" value="BPD_transp_1"/>
    <property type="match status" value="1"/>
</dbReference>
<dbReference type="GO" id="GO:0005886">
    <property type="term" value="C:plasma membrane"/>
    <property type="evidence" value="ECO:0007669"/>
    <property type="project" value="UniProtKB-SubCell"/>
</dbReference>
<keyword evidence="3" id="KW-1003">Cell membrane</keyword>
<comment type="subcellular location">
    <subcellularLocation>
        <location evidence="1 7">Cell membrane</location>
        <topology evidence="1 7">Multi-pass membrane protein</topology>
    </subcellularLocation>
</comment>
<organism evidence="9 10">
    <name type="scientific">Paenibacillus antarcticus</name>
    <dbReference type="NCBI Taxonomy" id="253703"/>
    <lineage>
        <taxon>Bacteria</taxon>
        <taxon>Bacillati</taxon>
        <taxon>Bacillota</taxon>
        <taxon>Bacilli</taxon>
        <taxon>Bacillales</taxon>
        <taxon>Paenibacillaceae</taxon>
        <taxon>Paenibacillus</taxon>
    </lineage>
</organism>
<dbReference type="PANTHER" id="PTHR43744">
    <property type="entry name" value="ABC TRANSPORTER PERMEASE PROTEIN MG189-RELATED-RELATED"/>
    <property type="match status" value="1"/>
</dbReference>
<evidence type="ECO:0000256" key="7">
    <source>
        <dbReference type="RuleBase" id="RU363032"/>
    </source>
</evidence>
<feature type="transmembrane region" description="Helical" evidence="7">
    <location>
        <begin position="156"/>
        <end position="176"/>
    </location>
</feature>
<evidence type="ECO:0000256" key="5">
    <source>
        <dbReference type="ARBA" id="ARBA00022989"/>
    </source>
</evidence>
<evidence type="ECO:0000256" key="2">
    <source>
        <dbReference type="ARBA" id="ARBA00022448"/>
    </source>
</evidence>
<dbReference type="SUPFAM" id="SSF161098">
    <property type="entry name" value="MetI-like"/>
    <property type="match status" value="1"/>
</dbReference>